<gene>
    <name evidence="3" type="ORF">DOP62_08710</name>
</gene>
<dbReference type="InterPro" id="IPR046761">
    <property type="entry name" value="Tab2-like_C"/>
</dbReference>
<dbReference type="InterPro" id="IPR046760">
    <property type="entry name" value="Tab2-like_N"/>
</dbReference>
<evidence type="ECO:0000313" key="3">
    <source>
        <dbReference type="EMBL" id="AZB72782.1"/>
    </source>
</evidence>
<dbReference type="GO" id="GO:0003723">
    <property type="term" value="F:RNA binding"/>
    <property type="evidence" value="ECO:0007669"/>
    <property type="project" value="InterPro"/>
</dbReference>
<accession>A0AAN1QNU7</accession>
<organism evidence="3 4">
    <name type="scientific">Synechococcus elongatus PCC 11801</name>
    <dbReference type="NCBI Taxonomy" id="2219813"/>
    <lineage>
        <taxon>Bacteria</taxon>
        <taxon>Bacillati</taxon>
        <taxon>Cyanobacteriota</taxon>
        <taxon>Cyanophyceae</taxon>
        <taxon>Synechococcales</taxon>
        <taxon>Synechococcaceae</taxon>
        <taxon>Synechococcus</taxon>
    </lineage>
</organism>
<dbReference type="Pfam" id="PF06485">
    <property type="entry name" value="Tab2-like_N"/>
    <property type="match status" value="1"/>
</dbReference>
<feature type="domain" description="RNA-binding protein Tab2-like N-terminal" evidence="1">
    <location>
        <begin position="4"/>
        <end position="113"/>
    </location>
</feature>
<dbReference type="PANTHER" id="PTHR34556:SF2">
    <property type="entry name" value="PROTEIN TAB2 HOMOLOG, CHLOROPLASTIC"/>
    <property type="match status" value="1"/>
</dbReference>
<proteinExistence type="predicted"/>
<dbReference type="EMBL" id="CP030139">
    <property type="protein sequence ID" value="AZB72782.1"/>
    <property type="molecule type" value="Genomic_DNA"/>
</dbReference>
<sequence>MTRIWELDFYSRPILDEAGKKLWEVAIAETITTVAAPDSTFRYASFVTGDQVNSVTLQDALKTAIAEAGATPDRIRYFRRPMNNMIRKACTDLGLPCQLSRRTVSLHNWLEERQQQVYASHPGYNPGPVAGVQMPDEAPQPLPDALRGDRWALVDLPFAALAEHGEWAIDFGEAFPLTGLDLPDETPIPGLIIFASRAMPIAAWLSGLEPAWLTYASPAKQLLLETGGSERWTLAALNVPALQQEAAQFTAAKQAAKGLHFLAVQADPNSDRFAGFWLLRELPLG</sequence>
<dbReference type="Proteomes" id="UP000267249">
    <property type="component" value="Chromosome"/>
</dbReference>
<protein>
    <submittedName>
        <fullName evidence="3">Tab2/Atab2 family RNA-binding protein</fullName>
    </submittedName>
</protein>
<evidence type="ECO:0000313" key="4">
    <source>
        <dbReference type="Proteomes" id="UP000267249"/>
    </source>
</evidence>
<dbReference type="PANTHER" id="PTHR34556">
    <property type="match status" value="1"/>
</dbReference>
<dbReference type="AlphaFoldDB" id="A0AAN1QNU7"/>
<feature type="domain" description="RNA-binding protein Tab2/Atab2 C-terminal" evidence="2">
    <location>
        <begin position="132"/>
        <end position="280"/>
    </location>
</feature>
<evidence type="ECO:0000259" key="2">
    <source>
        <dbReference type="Pfam" id="PF20429"/>
    </source>
</evidence>
<dbReference type="InterPro" id="IPR009472">
    <property type="entry name" value="Tab2-like"/>
</dbReference>
<dbReference type="RefSeq" id="WP_208673020.1">
    <property type="nucleotide sequence ID" value="NZ_CP030139.2"/>
</dbReference>
<reference evidence="3 4" key="1">
    <citation type="journal article" date="2018" name="Sci. Rep.">
        <title>Genome Features and Biochemical Characteristics of a Robust, Fast Growing and Naturally Transformable Cyanobacterium Synechococcus elongatus PCC 11801 Isolated from India.</title>
        <authorList>
            <person name="Jaiswal D."/>
            <person name="Sengupta A."/>
            <person name="Sohoni S."/>
            <person name="Sengupta S."/>
            <person name="Phadnavis A.G."/>
            <person name="Pakrasi H.B."/>
            <person name="Wangikar P.P."/>
        </authorList>
    </citation>
    <scope>NUCLEOTIDE SEQUENCE [LARGE SCALE GENOMIC DNA]</scope>
    <source>
        <strain evidence="3 4">PCC 11801</strain>
    </source>
</reference>
<name>A0AAN1QNU7_SYNEL</name>
<evidence type="ECO:0000259" key="1">
    <source>
        <dbReference type="Pfam" id="PF06485"/>
    </source>
</evidence>
<dbReference type="Pfam" id="PF20429">
    <property type="entry name" value="Tab2-like_C"/>
    <property type="match status" value="1"/>
</dbReference>